<dbReference type="EMBL" id="CP002869">
    <property type="protein sequence ID" value="AEI44180.1"/>
    <property type="molecule type" value="Genomic_DNA"/>
</dbReference>
<dbReference type="HOGENOM" id="CLU_3255069_0_0_9"/>
<dbReference type="KEGG" id="pms:KNP414_05656"/>
<accession>F8FLQ3</accession>
<dbReference type="PATRIC" id="fig|1036673.3.peg.5249"/>
<protein>
    <submittedName>
        <fullName evidence="1">Uncharacterized protein</fullName>
    </submittedName>
</protein>
<organism evidence="1 2">
    <name type="scientific">Paenibacillus mucilaginosus (strain KNP414)</name>
    <dbReference type="NCBI Taxonomy" id="1036673"/>
    <lineage>
        <taxon>Bacteria</taxon>
        <taxon>Bacillati</taxon>
        <taxon>Bacillota</taxon>
        <taxon>Bacilli</taxon>
        <taxon>Bacillales</taxon>
        <taxon>Paenibacillaceae</taxon>
        <taxon>Paenibacillus</taxon>
    </lineage>
</organism>
<reference evidence="2" key="1">
    <citation type="submission" date="2011-06" db="EMBL/GenBank/DDBJ databases">
        <title>Complete genome sequence of Paenibacillus mucilaginosus KNP414.</title>
        <authorList>
            <person name="Wang J."/>
            <person name="Hu S."/>
            <person name="Hu X."/>
            <person name="Zhang B."/>
            <person name="Dong D."/>
            <person name="Zhang S."/>
            <person name="Zhao K."/>
            <person name="Wu D."/>
        </authorList>
    </citation>
    <scope>NUCLEOTIDE SEQUENCE [LARGE SCALE GENOMIC DNA]</scope>
    <source>
        <strain evidence="2">KNP414</strain>
    </source>
</reference>
<sequence>MIALNLRIVAQQLGIDMERFHEEFGEVPHASHDTDEHKGDEA</sequence>
<evidence type="ECO:0000313" key="2">
    <source>
        <dbReference type="Proteomes" id="UP000006620"/>
    </source>
</evidence>
<proteinExistence type="predicted"/>
<name>F8FLQ3_PAEMK</name>
<dbReference type="AlphaFoldDB" id="F8FLQ3"/>
<gene>
    <name evidence="1" type="ordered locus">KNP414_05656</name>
</gene>
<dbReference type="Proteomes" id="UP000006620">
    <property type="component" value="Chromosome"/>
</dbReference>
<dbReference type="RefSeq" id="WP_013919333.1">
    <property type="nucleotide sequence ID" value="NC_015690.1"/>
</dbReference>
<evidence type="ECO:0000313" key="1">
    <source>
        <dbReference type="EMBL" id="AEI44180.1"/>
    </source>
</evidence>
<reference evidence="1 2" key="2">
    <citation type="journal article" date="2013" name="Genome Announc.">
        <title>Genome Sequence of Growth-Improving Paenibacillus mucilaginosus Strain KNP414.</title>
        <authorList>
            <person name="Lu J.J."/>
            <person name="Wang J.F."/>
            <person name="Hu X.F."/>
        </authorList>
    </citation>
    <scope>NUCLEOTIDE SEQUENCE [LARGE SCALE GENOMIC DNA]</scope>
    <source>
        <strain evidence="1 2">KNP414</strain>
    </source>
</reference>